<proteinExistence type="predicted"/>
<name>A0A803SRM2_ANOCA</name>
<evidence type="ECO:0000313" key="4">
    <source>
        <dbReference type="Ensembl" id="ENSACAP00000025612.1"/>
    </source>
</evidence>
<feature type="region of interest" description="Disordered" evidence="2">
    <location>
        <begin position="247"/>
        <end position="276"/>
    </location>
</feature>
<dbReference type="Pfam" id="PF02994">
    <property type="entry name" value="Transposase_22"/>
    <property type="match status" value="1"/>
</dbReference>
<dbReference type="AlphaFoldDB" id="A0A803SRM2"/>
<keyword evidence="1" id="KW-0175">Coiled coil</keyword>
<dbReference type="GeneTree" id="ENSGT01040000244374"/>
<accession>A0A803SRM2</accession>
<evidence type="ECO:0000313" key="5">
    <source>
        <dbReference type="Proteomes" id="UP000001646"/>
    </source>
</evidence>
<sequence>LELGSRRNRRNRTTKCKNKKMDRDPTNGKPIRRSSLSEQISLRDIMRELQKMQETQSMYQKISQEQLLDFKNDMQQELGTMKKEIHNIQQEIKELRQERTELRTEMKTRIEQTDLKVENIKAKSAKLELRQDRLETKELEFQLRYRNIVEEKNEDIRQVISEITAQILDCSKQEAEDGIDRGYRTSTRYAKRFNTPRDIIVRFVKKSTRDEILRKKGLTIFYKEQRWKIETEEKANDFLRILERSNKKEKEPDTENKEKKKRLRSNSPEKTSLELDRELEQLFSSKETEHKKTLEEEICVEHQKL</sequence>
<feature type="coiled-coil region" evidence="1">
    <location>
        <begin position="71"/>
        <end position="137"/>
    </location>
</feature>
<feature type="compositionally biased region" description="Basic residues" evidence="2">
    <location>
        <begin position="1"/>
        <end position="18"/>
    </location>
</feature>
<feature type="domain" description="L1 transposable element RRM" evidence="3">
    <location>
        <begin position="171"/>
        <end position="215"/>
    </location>
</feature>
<reference evidence="4 5" key="1">
    <citation type="submission" date="2009-12" db="EMBL/GenBank/DDBJ databases">
        <title>The Genome Sequence of Anolis carolinensis (Green Anole Lizard).</title>
        <authorList>
            <consortium name="The Genome Sequencing Platform"/>
            <person name="Di Palma F."/>
            <person name="Alfoldi J."/>
            <person name="Heiman D."/>
            <person name="Young S."/>
            <person name="Grabherr M."/>
            <person name="Johnson J."/>
            <person name="Lander E.S."/>
            <person name="Lindblad-Toh K."/>
        </authorList>
    </citation>
    <scope>NUCLEOTIDE SEQUENCE [LARGE SCALE GENOMIC DNA]</scope>
    <source>
        <strain evidence="4 5">JBL SC #1</strain>
    </source>
</reference>
<protein>
    <recommendedName>
        <fullName evidence="3">L1 transposable element RRM domain-containing protein</fullName>
    </recommendedName>
</protein>
<feature type="compositionally biased region" description="Basic and acidic residues" evidence="2">
    <location>
        <begin position="247"/>
        <end position="258"/>
    </location>
</feature>
<evidence type="ECO:0000259" key="3">
    <source>
        <dbReference type="Pfam" id="PF02994"/>
    </source>
</evidence>
<reference evidence="4" key="2">
    <citation type="submission" date="2025-08" db="UniProtKB">
        <authorList>
            <consortium name="Ensembl"/>
        </authorList>
    </citation>
    <scope>IDENTIFICATION</scope>
</reference>
<dbReference type="InParanoid" id="A0A803SRM2"/>
<evidence type="ECO:0000256" key="2">
    <source>
        <dbReference type="SAM" id="MobiDB-lite"/>
    </source>
</evidence>
<dbReference type="InterPro" id="IPR043636">
    <property type="entry name" value="L1_RRM_dom"/>
</dbReference>
<dbReference type="Ensembl" id="ENSACAT00000039996.1">
    <property type="protein sequence ID" value="ENSACAP00000025612.1"/>
    <property type="gene ID" value="ENSACAG00000043349.1"/>
</dbReference>
<dbReference type="Gene3D" id="3.30.70.1820">
    <property type="entry name" value="L1 transposable element, RRM domain"/>
    <property type="match status" value="1"/>
</dbReference>
<evidence type="ECO:0000256" key="1">
    <source>
        <dbReference type="SAM" id="Coils"/>
    </source>
</evidence>
<organism evidence="4 5">
    <name type="scientific">Anolis carolinensis</name>
    <name type="common">Green anole</name>
    <name type="synonym">American chameleon</name>
    <dbReference type="NCBI Taxonomy" id="28377"/>
    <lineage>
        <taxon>Eukaryota</taxon>
        <taxon>Metazoa</taxon>
        <taxon>Chordata</taxon>
        <taxon>Craniata</taxon>
        <taxon>Vertebrata</taxon>
        <taxon>Euteleostomi</taxon>
        <taxon>Lepidosauria</taxon>
        <taxon>Squamata</taxon>
        <taxon>Bifurcata</taxon>
        <taxon>Unidentata</taxon>
        <taxon>Episquamata</taxon>
        <taxon>Toxicofera</taxon>
        <taxon>Iguania</taxon>
        <taxon>Dactyloidae</taxon>
        <taxon>Anolis</taxon>
    </lineage>
</organism>
<dbReference type="Proteomes" id="UP000001646">
    <property type="component" value="Chromosome 3"/>
</dbReference>
<keyword evidence="5" id="KW-1185">Reference proteome</keyword>
<reference evidence="4" key="3">
    <citation type="submission" date="2025-09" db="UniProtKB">
        <authorList>
            <consortium name="Ensembl"/>
        </authorList>
    </citation>
    <scope>IDENTIFICATION</scope>
</reference>
<feature type="region of interest" description="Disordered" evidence="2">
    <location>
        <begin position="1"/>
        <end position="35"/>
    </location>
</feature>